<evidence type="ECO:0000256" key="1">
    <source>
        <dbReference type="SAM" id="MobiDB-lite"/>
    </source>
</evidence>
<feature type="compositionally biased region" description="Basic and acidic residues" evidence="1">
    <location>
        <begin position="135"/>
        <end position="145"/>
    </location>
</feature>
<gene>
    <name evidence="2" type="ORF">CLV38_11521</name>
</gene>
<comment type="caution">
    <text evidence="2">The sequence shown here is derived from an EMBL/GenBank/DDBJ whole genome shotgun (WGS) entry which is preliminary data.</text>
</comment>
<reference evidence="2 3" key="1">
    <citation type="submission" date="2018-03" db="EMBL/GenBank/DDBJ databases">
        <title>Genomic Encyclopedia of Archaeal and Bacterial Type Strains, Phase II (KMG-II): from individual species to whole genera.</title>
        <authorList>
            <person name="Goeker M."/>
        </authorList>
    </citation>
    <scope>NUCLEOTIDE SEQUENCE [LARGE SCALE GENOMIC DNA]</scope>
    <source>
        <strain evidence="2 3">DSM 13175</strain>
    </source>
</reference>
<evidence type="ECO:0008006" key="4">
    <source>
        <dbReference type="Google" id="ProtNLM"/>
    </source>
</evidence>
<organism evidence="2 3">
    <name type="scientific">Alkalibacterium olivapovliticus</name>
    <dbReference type="NCBI Taxonomy" id="99907"/>
    <lineage>
        <taxon>Bacteria</taxon>
        <taxon>Bacillati</taxon>
        <taxon>Bacillota</taxon>
        <taxon>Bacilli</taxon>
        <taxon>Lactobacillales</taxon>
        <taxon>Carnobacteriaceae</taxon>
        <taxon>Alkalibacterium</taxon>
    </lineage>
</organism>
<dbReference type="Proteomes" id="UP000238205">
    <property type="component" value="Unassembled WGS sequence"/>
</dbReference>
<evidence type="ECO:0000313" key="2">
    <source>
        <dbReference type="EMBL" id="PRY82169.1"/>
    </source>
</evidence>
<evidence type="ECO:0000313" key="3">
    <source>
        <dbReference type="Proteomes" id="UP000238205"/>
    </source>
</evidence>
<dbReference type="AlphaFoldDB" id="A0A2T0W653"/>
<protein>
    <recommendedName>
        <fullName evidence="4">Competence protein ComGG</fullName>
    </recommendedName>
</protein>
<feature type="region of interest" description="Disordered" evidence="1">
    <location>
        <begin position="125"/>
        <end position="145"/>
    </location>
</feature>
<proteinExistence type="predicted"/>
<sequence>MNKHYRRLVRSESGSSLISTLLLLLFLTFLMTASATVVKNQVVQYKQTSYSYEAKALIAMTETLLLSEGGDSYPKQILFSNGKTVIEKVSDNRYVISATLNNHYTSQKTIEVPIRKSEPEEILEIDSDSFEQDGEDHIKRDQTIE</sequence>
<dbReference type="EMBL" id="PVTO01000015">
    <property type="protein sequence ID" value="PRY82169.1"/>
    <property type="molecule type" value="Genomic_DNA"/>
</dbReference>
<name>A0A2T0W653_9LACT</name>
<dbReference type="OrthoDB" id="2168680at2"/>
<dbReference type="RefSeq" id="WP_106193988.1">
    <property type="nucleotide sequence ID" value="NZ_PVTO01000015.1"/>
</dbReference>
<keyword evidence="3" id="KW-1185">Reference proteome</keyword>
<feature type="compositionally biased region" description="Acidic residues" evidence="1">
    <location>
        <begin position="125"/>
        <end position="134"/>
    </location>
</feature>
<accession>A0A2T0W653</accession>